<gene>
    <name evidence="1" type="ORF">Terrestrivirus4_153</name>
</gene>
<reference evidence="1" key="1">
    <citation type="submission" date="2018-10" db="EMBL/GenBank/DDBJ databases">
        <title>Hidden diversity of soil giant viruses.</title>
        <authorList>
            <person name="Schulz F."/>
            <person name="Alteio L."/>
            <person name="Goudeau D."/>
            <person name="Ryan E.M."/>
            <person name="Malmstrom R.R."/>
            <person name="Blanchard J."/>
            <person name="Woyke T."/>
        </authorList>
    </citation>
    <scope>NUCLEOTIDE SEQUENCE</scope>
    <source>
        <strain evidence="1">TEV1</strain>
    </source>
</reference>
<protein>
    <submittedName>
        <fullName evidence="1">Uncharacterized protein</fullName>
    </submittedName>
</protein>
<dbReference type="EMBL" id="MK071982">
    <property type="protein sequence ID" value="AYV76105.1"/>
    <property type="molecule type" value="Genomic_DNA"/>
</dbReference>
<evidence type="ECO:0000313" key="1">
    <source>
        <dbReference type="EMBL" id="AYV76105.1"/>
    </source>
</evidence>
<proteinExistence type="predicted"/>
<name>A0A3G4ZMM9_9VIRU</name>
<accession>A0A3G4ZMM9</accession>
<organism evidence="1">
    <name type="scientific">Terrestrivirus sp</name>
    <dbReference type="NCBI Taxonomy" id="2487775"/>
    <lineage>
        <taxon>Viruses</taxon>
        <taxon>Varidnaviria</taxon>
        <taxon>Bamfordvirae</taxon>
        <taxon>Nucleocytoviricota</taxon>
        <taxon>Megaviricetes</taxon>
        <taxon>Imitervirales</taxon>
        <taxon>Mimiviridae</taxon>
        <taxon>Klosneuvirinae</taxon>
    </lineage>
</organism>
<sequence length="76" mass="8687">MNGVDIRAEILKYTEIEKYVLMQIADCFADMDKYDEIFKNYGMISLSGFSKEGTNGKIVSAGRWKLGDGVFFIYLK</sequence>